<dbReference type="EMBL" id="JAGHQL010000005">
    <property type="protein sequence ID" value="KAH0545483.1"/>
    <property type="molecule type" value="Genomic_DNA"/>
</dbReference>
<dbReference type="Gene3D" id="1.25.40.20">
    <property type="entry name" value="Ankyrin repeat-containing domain"/>
    <property type="match status" value="5"/>
</dbReference>
<dbReference type="InterPro" id="IPR050745">
    <property type="entry name" value="Multifunctional_regulatory"/>
</dbReference>
<dbReference type="PRINTS" id="PR01415">
    <property type="entry name" value="ANKYRIN"/>
</dbReference>
<feature type="repeat" description="ANK" evidence="3">
    <location>
        <begin position="1912"/>
        <end position="1937"/>
    </location>
</feature>
<dbReference type="InterPro" id="IPR036770">
    <property type="entry name" value="Ankyrin_rpt-contain_sf"/>
</dbReference>
<dbReference type="SUPFAM" id="SSF48403">
    <property type="entry name" value="Ankyrin repeat"/>
    <property type="match status" value="4"/>
</dbReference>
<dbReference type="InterPro" id="IPR054471">
    <property type="entry name" value="GPIID_WHD"/>
</dbReference>
<organism evidence="6 7">
    <name type="scientific">Glutinoglossum americanum</name>
    <dbReference type="NCBI Taxonomy" id="1670608"/>
    <lineage>
        <taxon>Eukaryota</taxon>
        <taxon>Fungi</taxon>
        <taxon>Dikarya</taxon>
        <taxon>Ascomycota</taxon>
        <taxon>Pezizomycotina</taxon>
        <taxon>Geoglossomycetes</taxon>
        <taxon>Geoglossales</taxon>
        <taxon>Geoglossaceae</taxon>
        <taxon>Glutinoglossum</taxon>
    </lineage>
</organism>
<feature type="repeat" description="ANK" evidence="3">
    <location>
        <begin position="1605"/>
        <end position="1637"/>
    </location>
</feature>
<evidence type="ECO:0000256" key="2">
    <source>
        <dbReference type="ARBA" id="ARBA00023043"/>
    </source>
</evidence>
<accession>A0A9P8II59</accession>
<evidence type="ECO:0008006" key="8">
    <source>
        <dbReference type="Google" id="ProtNLM"/>
    </source>
</evidence>
<dbReference type="Pfam" id="PF12796">
    <property type="entry name" value="Ank_2"/>
    <property type="match status" value="7"/>
</dbReference>
<feature type="repeat" description="ANK" evidence="3">
    <location>
        <begin position="1142"/>
        <end position="1174"/>
    </location>
</feature>
<dbReference type="OrthoDB" id="341259at2759"/>
<dbReference type="Pfam" id="PF24883">
    <property type="entry name" value="NPHP3_N"/>
    <property type="match status" value="1"/>
</dbReference>
<feature type="repeat" description="ANK" evidence="3">
    <location>
        <begin position="1671"/>
        <end position="1703"/>
    </location>
</feature>
<evidence type="ECO:0000313" key="7">
    <source>
        <dbReference type="Proteomes" id="UP000698800"/>
    </source>
</evidence>
<dbReference type="PROSITE" id="PS50088">
    <property type="entry name" value="ANK_REPEAT"/>
    <property type="match status" value="19"/>
</dbReference>
<keyword evidence="7" id="KW-1185">Reference proteome</keyword>
<feature type="repeat" description="ANK" evidence="3">
    <location>
        <begin position="1474"/>
        <end position="1506"/>
    </location>
</feature>
<feature type="repeat" description="ANK" evidence="3">
    <location>
        <begin position="1241"/>
        <end position="1273"/>
    </location>
</feature>
<keyword evidence="1" id="KW-0677">Repeat</keyword>
<comment type="caution">
    <text evidence="6">The sequence shown here is derived from an EMBL/GenBank/DDBJ whole genome shotgun (WGS) entry which is preliminary data.</text>
</comment>
<feature type="repeat" description="ANK" evidence="3">
    <location>
        <begin position="1407"/>
        <end position="1439"/>
    </location>
</feature>
<dbReference type="Pfam" id="PF22939">
    <property type="entry name" value="WHD_GPIID"/>
    <property type="match status" value="1"/>
</dbReference>
<evidence type="ECO:0000256" key="1">
    <source>
        <dbReference type="ARBA" id="ARBA00022737"/>
    </source>
</evidence>
<dbReference type="PANTHER" id="PTHR24189">
    <property type="entry name" value="MYOTROPHIN"/>
    <property type="match status" value="1"/>
</dbReference>
<dbReference type="SMART" id="SM00248">
    <property type="entry name" value="ANK"/>
    <property type="match status" value="26"/>
</dbReference>
<evidence type="ECO:0000259" key="5">
    <source>
        <dbReference type="Pfam" id="PF24883"/>
    </source>
</evidence>
<feature type="domain" description="GPI inositol-deacylase winged helix" evidence="4">
    <location>
        <begin position="831"/>
        <end position="905"/>
    </location>
</feature>
<evidence type="ECO:0000256" key="3">
    <source>
        <dbReference type="PROSITE-ProRule" id="PRU00023"/>
    </source>
</evidence>
<dbReference type="PANTHER" id="PTHR24189:SF50">
    <property type="entry name" value="ANKYRIN REPEAT AND SOCS BOX PROTEIN 2"/>
    <property type="match status" value="1"/>
</dbReference>
<dbReference type="Gene3D" id="3.40.50.1820">
    <property type="entry name" value="alpha/beta hydrolase"/>
    <property type="match status" value="1"/>
</dbReference>
<dbReference type="InterPro" id="IPR056884">
    <property type="entry name" value="NPHP3-like_N"/>
</dbReference>
<feature type="repeat" description="ANK" evidence="3">
    <location>
        <begin position="1341"/>
        <end position="1373"/>
    </location>
</feature>
<feature type="repeat" description="ANK" evidence="3">
    <location>
        <begin position="1374"/>
        <end position="1406"/>
    </location>
</feature>
<name>A0A9P8II59_9PEZI</name>
<feature type="repeat" description="ANK" evidence="3">
    <location>
        <begin position="1208"/>
        <end position="1240"/>
    </location>
</feature>
<dbReference type="SUPFAM" id="SSF53474">
    <property type="entry name" value="alpha/beta-Hydrolases"/>
    <property type="match status" value="1"/>
</dbReference>
<dbReference type="PROSITE" id="PS50297">
    <property type="entry name" value="ANK_REP_REGION"/>
    <property type="match status" value="17"/>
</dbReference>
<dbReference type="InterPro" id="IPR002110">
    <property type="entry name" value="Ankyrin_rpt"/>
</dbReference>
<keyword evidence="2 3" id="KW-0040">ANK repeat</keyword>
<feature type="repeat" description="ANK" evidence="3">
    <location>
        <begin position="1835"/>
        <end position="1867"/>
    </location>
</feature>
<feature type="repeat" description="ANK" evidence="3">
    <location>
        <begin position="1572"/>
        <end position="1604"/>
    </location>
</feature>
<protein>
    <recommendedName>
        <fullName evidence="8">Protein SSH4</fullName>
    </recommendedName>
</protein>
<dbReference type="Proteomes" id="UP000698800">
    <property type="component" value="Unassembled WGS sequence"/>
</dbReference>
<reference evidence="6" key="1">
    <citation type="submission" date="2021-03" db="EMBL/GenBank/DDBJ databases">
        <title>Comparative genomics and phylogenomic investigation of the class Geoglossomycetes provide insights into ecological specialization and systematics.</title>
        <authorList>
            <person name="Melie T."/>
            <person name="Pirro S."/>
            <person name="Miller A.N."/>
            <person name="Quandt A."/>
        </authorList>
    </citation>
    <scope>NUCLEOTIDE SEQUENCE</scope>
    <source>
        <strain evidence="6">GBOQ0MN5Z8</strain>
    </source>
</reference>
<feature type="repeat" description="ANK" evidence="3">
    <location>
        <begin position="1741"/>
        <end position="1770"/>
    </location>
</feature>
<feature type="repeat" description="ANK" evidence="3">
    <location>
        <begin position="1704"/>
        <end position="1731"/>
    </location>
</feature>
<sequence length="2023" mass="217503">MSDTPSFIVDLRPTGDEGSTYHIRNAPGGEIQRSHLVDRGSSLVMQGDLVQVLHGVLSPGGAPATLVVVDFNFVSLELSRRFKSATVTLRFTDARSRINQDPEVVGIAPFGHFSMHPTLKREELRRSAGLSAKGGGVAAVEAGLGWELTETIETQDCTTLSGAIRLEGRNYGPKDTARWVFMENATQKSGIPTYLRTAILLKRKDNSQFIATLEVQAKADTVSTVRGLFGRVPKHDPVIFDPNQAPTSGDFDLENLGSCALKDFSKVMSTTMLSASTLNAMSDFEAVGILTLVDDPKPLGDTSSDSSDHDDNPDFDIVAVHGLYGHRTESWSLGIDGSKAGKGRKTWLEALLPAQIPGARVLTFGYDTRGGVISRTAVEEKARELLEALQSGMGFDKVQEHRPIVLMGVDIGGSIIKQIVFQALVIANNESKYRPIAAQTRCLVFFGTPHRGEDLRSWEDLLFNITFEASQRPRKGVAVERASQALVPGAIREASQALMKLEEEFYGVAGRYNIVNIYCEEEADATMAVSKFAATLDIPSEERIACRSDYFTIARFSVVDEPLKLICNRIKFVSSVGTKLVLSLLARKFQVVYTPSIWALGIKSDTPLAFAVLVSASTEDLLSSLLVQLLLDDPSNFEKVANLYLHDLGYATLVKEELWVLFRNLLTCPGRKETICVIDAIQDCDPSRMKFLRDLVTVRNAIESRFKVIFTNKLVPDIRTSLESCGEINLDAAQELQVGTKRFIEASVARLVEKCPRFSGLEPAIIAALSKGAGSDLLWISLTLKHLELVRVRSTPIDIREALQSLPRTVSEILKTFLDGIPTADRPWVRKAFAWILYALRPIKVRELVIALAIDVDGTLTEDRISRDLTGDLERIIGPLIKIDGGDIEIIHPHAREVLVQNKRNQQEWYHISDNAHWEIAQSCLAYLSMERRLENATSFLKYGDFGPALYLPLEGSYGLLRYATEHWPGHYCQAVHTPDSSAYVMEFLGNEERLRAWSELHWCIINPPTRPNLCFRHPLPLAAQLGLTDIVNILLEDTVRAPNVRDQTLALEQAAGSGSVEVVKQLLRTGVHDSTSISLALLKAFVSVDECVTKELVDYATEAKLAVEYPPFLLCRAAQLGRSSVVTQLLRAGVCANATHSGITPLHFAAEGGHKSTVKSLLGAGADVLAVDPAGFTPLANAAFSGVSTVVQELLAAEPVVAVSNKWGDTPLHLAAMIGSPATAKLLLEAGADPLAEGENGDTPLHDAAAGGFEMVAELLLGKSADVNSQNEAGATPLLSALARQKEGMARLLVQRHDANVNLKDNEGRTALHYAALAGSVGIAEMLIQRGAEVGSEDHEGMTPLHRAVLAGSIDTTELLLKGEATVNAINSETLTPLMLGSRWGYHAITGLLLEHGANVMATDAGGYSALHYAADSGSLETVQALLGKGADADCMTTYGAIALHFAAKGGHESMVQLLLSASPRNVNARSETGWTPLDHAVAGGYDAVVRILISYGADPKVGDKHGWTPLHLAAQNGCAGAIKILFRSGVDVECQELQEGWRPLHLAGGDPGATELLLAHGADVDAVSCRGNTALIQAAGSGCAATVKLLLESNAEADGENDSGWTALHAAVRVGCEEAVRLLLGGGAYIDHENNDGDTALRVAAGGTKDGVLALLIERGASINHKNAEGYTALHAAVSAGSISAVAQLIDAGADINAANKLGSTAIYLAATKGREAVLQLLLDRRSDIIDTRGGLYGTPLQRSCRFGHEWMVRLLLDHGADVNVQDGTDFTALQAAAGHGHAALARLLLQRGAVANTQGGRWGSALHAAIAKCPVIVPDLLNAGAKPQPDIQGRTAVHHAAWGGSISVLQLILNMPSNINDKDKQGRTILHHAASGASPSKAQSASAMVKFILAATKRRQINLNIPDADGWTPLHWACRGRNPNVVKLLLRANSAYPTGKARDGWTPRMVAEYHGRKSFVPLLESGPRLSRASTVELDVDSPTTDEAPTVDIPSAASQGRYHDGIYCDGCLFVSQNFLLM</sequence>
<proteinExistence type="predicted"/>
<evidence type="ECO:0000313" key="6">
    <source>
        <dbReference type="EMBL" id="KAH0545483.1"/>
    </source>
</evidence>
<dbReference type="Pfam" id="PF13637">
    <property type="entry name" value="Ank_4"/>
    <property type="match status" value="1"/>
</dbReference>
<evidence type="ECO:0000259" key="4">
    <source>
        <dbReference type="Pfam" id="PF22939"/>
    </source>
</evidence>
<feature type="repeat" description="ANK" evidence="3">
    <location>
        <begin position="1771"/>
        <end position="1803"/>
    </location>
</feature>
<feature type="repeat" description="ANK" evidence="3">
    <location>
        <begin position="1507"/>
        <end position="1539"/>
    </location>
</feature>
<gene>
    <name evidence="6" type="ORF">FGG08_000484</name>
</gene>
<dbReference type="InterPro" id="IPR029058">
    <property type="entry name" value="AB_hydrolase_fold"/>
</dbReference>
<feature type="repeat" description="ANK" evidence="3">
    <location>
        <begin position="1638"/>
        <end position="1670"/>
    </location>
</feature>
<feature type="domain" description="Nephrocystin 3-like N-terminal" evidence="5">
    <location>
        <begin position="617"/>
        <end position="711"/>
    </location>
</feature>
<dbReference type="Pfam" id="PF00023">
    <property type="entry name" value="Ank"/>
    <property type="match status" value="4"/>
</dbReference>
<feature type="repeat" description="ANK" evidence="3">
    <location>
        <begin position="1308"/>
        <end position="1340"/>
    </location>
</feature>
<feature type="repeat" description="ANK" evidence="3">
    <location>
        <begin position="1440"/>
        <end position="1462"/>
    </location>
</feature>